<organism evidence="1 2">
    <name type="scientific">Novipirellula herctigrandis</name>
    <dbReference type="NCBI Taxonomy" id="2527986"/>
    <lineage>
        <taxon>Bacteria</taxon>
        <taxon>Pseudomonadati</taxon>
        <taxon>Planctomycetota</taxon>
        <taxon>Planctomycetia</taxon>
        <taxon>Pirellulales</taxon>
        <taxon>Pirellulaceae</taxon>
        <taxon>Novipirellula</taxon>
    </lineage>
</organism>
<proteinExistence type="predicted"/>
<keyword evidence="2" id="KW-1185">Reference proteome</keyword>
<gene>
    <name evidence="1" type="ORF">CA13_10900</name>
</gene>
<name>A0A5C5YXC6_9BACT</name>
<protein>
    <submittedName>
        <fullName evidence="1">Uncharacterized protein</fullName>
    </submittedName>
</protein>
<evidence type="ECO:0000313" key="1">
    <source>
        <dbReference type="EMBL" id="TWT79684.1"/>
    </source>
</evidence>
<comment type="caution">
    <text evidence="1">The sequence shown here is derived from an EMBL/GenBank/DDBJ whole genome shotgun (WGS) entry which is preliminary data.</text>
</comment>
<dbReference type="Proteomes" id="UP000315010">
    <property type="component" value="Unassembled WGS sequence"/>
</dbReference>
<accession>A0A5C5YXC6</accession>
<reference evidence="1 2" key="1">
    <citation type="submission" date="2019-02" db="EMBL/GenBank/DDBJ databases">
        <title>Deep-cultivation of Planctomycetes and their phenomic and genomic characterization uncovers novel biology.</title>
        <authorList>
            <person name="Wiegand S."/>
            <person name="Jogler M."/>
            <person name="Boedeker C."/>
            <person name="Pinto D."/>
            <person name="Vollmers J."/>
            <person name="Rivas-Marin E."/>
            <person name="Kohn T."/>
            <person name="Peeters S.H."/>
            <person name="Heuer A."/>
            <person name="Rast P."/>
            <person name="Oberbeckmann S."/>
            <person name="Bunk B."/>
            <person name="Jeske O."/>
            <person name="Meyerdierks A."/>
            <person name="Storesund J.E."/>
            <person name="Kallscheuer N."/>
            <person name="Luecker S."/>
            <person name="Lage O.M."/>
            <person name="Pohl T."/>
            <person name="Merkel B.J."/>
            <person name="Hornburger P."/>
            <person name="Mueller R.-W."/>
            <person name="Bruemmer F."/>
            <person name="Labrenz M."/>
            <person name="Spormann A.M."/>
            <person name="Op Den Camp H."/>
            <person name="Overmann J."/>
            <person name="Amann R."/>
            <person name="Jetten M.S.M."/>
            <person name="Mascher T."/>
            <person name="Medema M.H."/>
            <person name="Devos D.P."/>
            <person name="Kaster A.-K."/>
            <person name="Ovreas L."/>
            <person name="Rohde M."/>
            <person name="Galperin M.Y."/>
            <person name="Jogler C."/>
        </authorList>
    </citation>
    <scope>NUCLEOTIDE SEQUENCE [LARGE SCALE GENOMIC DNA]</scope>
    <source>
        <strain evidence="1 2">CA13</strain>
    </source>
</reference>
<dbReference type="EMBL" id="SJPJ01000001">
    <property type="protein sequence ID" value="TWT79684.1"/>
    <property type="molecule type" value="Genomic_DNA"/>
</dbReference>
<evidence type="ECO:0000313" key="2">
    <source>
        <dbReference type="Proteomes" id="UP000315010"/>
    </source>
</evidence>
<dbReference type="RefSeq" id="WP_146394846.1">
    <property type="nucleotide sequence ID" value="NZ_SJPJ01000001.1"/>
</dbReference>
<dbReference type="AlphaFoldDB" id="A0A5C5YXC6"/>
<sequence length="261" mass="28828">MNRILLLLALLIFNGCDPSSPPPWSPNLDPAVAINAIRTSDYASAHLLLRDASRDLPHSVTGKPWDEIADVFKSNAERHLSRGTSRVGGSPEHVSQTSLIRTIAVGEFPFRLETQISAINQPDSIVAECDVSLDLTESLDTASYVDGTTLATGTILDDIFRTELLQQRCREYPEISHISIRIQRIPHGRQQYFTMGFETYVVFRDDVARTTSSLTFRVESRLEPATDYNGNPVSDAPFVEADTWLPPEKVGEGSGSWQPGG</sequence>